<gene>
    <name evidence="2" type="ORF">Ae201684_005353</name>
</gene>
<dbReference type="InterPro" id="IPR055259">
    <property type="entry name" value="YkvP/CgeB_Glyco_trans-like"/>
</dbReference>
<proteinExistence type="predicted"/>
<sequence>MTCRGFADAFERQGHLVRIMYPGNYSAITDHLWDIVFIEGWFPAITAFIHEVRRVTSDYVKVYFFCLDPDFPGLDIIQDLDVDAFFTNSHEALDILQHHAHYAEFMQLAATPSQISSTSLAPKPSVGLNASIVYVGSVVGIETKRDLPTMLHEAIPFGLVIYGHAWNLYPEFAPYWRGVLPPEDLLDVYASAKVILGATMAGQRSSGMINNRVFEVLAAGSILISDHFDALERLFGDRILYYTKPGDIARHMATLAAFPHTPHDLRAFINDHHTYEHRVEQILAVHLTKLPMLQLDSRPNSPLFAVVVDHSFLDTDFLASMYVQDALIPALESLRSTYCVVFVSLADAAQATLKHGDFVLFVSCWACPLDIDARKTFPEVSVYGKGLYLLRTPMEPLPSSAADFYDVLFATGMQDEASLAHLRSHRRHAFGLDLQRYEPHAKPSGVPCEWMAVGDWGADEQRLLRITGFPRQPNATYVVVLAEKNHQDHANSIAFLESLGYRVFFATSPSQIVSRLREFQCKATFLPAVDVIGSGGDWLVSIAANMGLTLHVVDDSIRWGAVYSSKPRWDLTYLTDAFRQGMAQTLCFGRANSTVRMVSPRDGAFVGRVFTVEFDTSLLDVPRDGNVCLVINNDTYGCVMHPDLKFTVAWSMSGTAGSSLSLQLVLTSNIYGNYFASAPSIQVYYAPDLPEEPRPARAYHISL</sequence>
<accession>A0A6G0XES9</accession>
<organism evidence="2 3">
    <name type="scientific">Aphanomyces euteiches</name>
    <dbReference type="NCBI Taxonomy" id="100861"/>
    <lineage>
        <taxon>Eukaryota</taxon>
        <taxon>Sar</taxon>
        <taxon>Stramenopiles</taxon>
        <taxon>Oomycota</taxon>
        <taxon>Saprolegniomycetes</taxon>
        <taxon>Saprolegniales</taxon>
        <taxon>Verrucalvaceae</taxon>
        <taxon>Aphanomyces</taxon>
    </lineage>
</organism>
<feature type="domain" description="Spore protein YkvP/CgeB glycosyl transferase-like" evidence="1">
    <location>
        <begin position="157"/>
        <end position="284"/>
    </location>
</feature>
<evidence type="ECO:0000259" key="1">
    <source>
        <dbReference type="Pfam" id="PF13524"/>
    </source>
</evidence>
<dbReference type="Pfam" id="PF13524">
    <property type="entry name" value="Glyco_trans_1_2"/>
    <property type="match status" value="1"/>
</dbReference>
<evidence type="ECO:0000313" key="3">
    <source>
        <dbReference type="Proteomes" id="UP000481153"/>
    </source>
</evidence>
<protein>
    <recommendedName>
        <fullName evidence="1">Spore protein YkvP/CgeB glycosyl transferase-like domain-containing protein</fullName>
    </recommendedName>
</protein>
<evidence type="ECO:0000313" key="2">
    <source>
        <dbReference type="EMBL" id="KAF0738734.1"/>
    </source>
</evidence>
<reference evidence="2 3" key="1">
    <citation type="submission" date="2019-07" db="EMBL/GenBank/DDBJ databases">
        <title>Genomics analysis of Aphanomyces spp. identifies a new class of oomycete effector associated with host adaptation.</title>
        <authorList>
            <person name="Gaulin E."/>
        </authorList>
    </citation>
    <scope>NUCLEOTIDE SEQUENCE [LARGE SCALE GENOMIC DNA]</scope>
    <source>
        <strain evidence="2 3">ATCC 201684</strain>
    </source>
</reference>
<name>A0A6G0XES9_9STRA</name>
<dbReference type="Proteomes" id="UP000481153">
    <property type="component" value="Unassembled WGS sequence"/>
</dbReference>
<dbReference type="EMBL" id="VJMJ01000070">
    <property type="protein sequence ID" value="KAF0738734.1"/>
    <property type="molecule type" value="Genomic_DNA"/>
</dbReference>
<keyword evidence="3" id="KW-1185">Reference proteome</keyword>
<dbReference type="AlphaFoldDB" id="A0A6G0XES9"/>
<comment type="caution">
    <text evidence="2">The sequence shown here is derived from an EMBL/GenBank/DDBJ whole genome shotgun (WGS) entry which is preliminary data.</text>
</comment>
<dbReference type="VEuPathDB" id="FungiDB:AeMF1_000296"/>